<proteinExistence type="predicted"/>
<dbReference type="Pfam" id="PF14332">
    <property type="entry name" value="DUF4388"/>
    <property type="match status" value="1"/>
</dbReference>
<protein>
    <submittedName>
        <fullName evidence="2">DUF4388 domain-containing protein</fullName>
    </submittedName>
</protein>
<gene>
    <name evidence="2" type="ORF">HKW67_07275</name>
</gene>
<accession>A0A6M4INI8</accession>
<dbReference type="Proteomes" id="UP000500938">
    <property type="component" value="Chromosome"/>
</dbReference>
<dbReference type="RefSeq" id="WP_171224748.1">
    <property type="nucleotide sequence ID" value="NZ_CP053085.1"/>
</dbReference>
<dbReference type="InterPro" id="IPR025497">
    <property type="entry name" value="PatA-like_N"/>
</dbReference>
<organism evidence="2 3">
    <name type="scientific">Gemmatimonas groenlandica</name>
    <dbReference type="NCBI Taxonomy" id="2732249"/>
    <lineage>
        <taxon>Bacteria</taxon>
        <taxon>Pseudomonadati</taxon>
        <taxon>Gemmatimonadota</taxon>
        <taxon>Gemmatimonadia</taxon>
        <taxon>Gemmatimonadales</taxon>
        <taxon>Gemmatimonadaceae</taxon>
        <taxon>Gemmatimonas</taxon>
    </lineage>
</organism>
<dbReference type="AlphaFoldDB" id="A0A6M4INI8"/>
<keyword evidence="3" id="KW-1185">Reference proteome</keyword>
<name>A0A6M4INI8_9BACT</name>
<evidence type="ECO:0000313" key="2">
    <source>
        <dbReference type="EMBL" id="QJR35319.1"/>
    </source>
</evidence>
<dbReference type="EMBL" id="CP053085">
    <property type="protein sequence ID" value="QJR35319.1"/>
    <property type="molecule type" value="Genomic_DNA"/>
</dbReference>
<sequence>MSLDGRLRDLGLAEVLQLLALSRKSGVLYLEAALQGRNAAVQFQHGSVVNAGVWNAHDTSGALHARTAHEAREVEAVMLDLLLWRDGAFRFAPADEHAPAGAAIRLAIEPLLMEAAQRAEVWSRIEDRVPHSRVVPAFVDVEPQQLPLLRLAPAQWEILTRVDGQRDLLMLADSLGRNLLDVAEQVHGLIGAGLLALRDGPVAPRRNPTPPAMAAIPAPEGREIAGDLWIPTAVHTRHSSATPDDALLSHDEDSLFDPVELGVISPEGFPRRRTPWLASPPVASQAAEPSLPRGETAGIAPRAEAISLCRLGDEAARRGDFADAMTHWHAALRVPEPFADADRVREAIALTARLHALLHP</sequence>
<evidence type="ECO:0000259" key="1">
    <source>
        <dbReference type="Pfam" id="PF14332"/>
    </source>
</evidence>
<dbReference type="PANTHER" id="PTHR36304:SF4">
    <property type="entry name" value="DUF4388 DOMAIN-CONTAINING PROTEIN"/>
    <property type="match status" value="1"/>
</dbReference>
<feature type="domain" description="PatA-like N-terminal" evidence="1">
    <location>
        <begin position="5"/>
        <end position="122"/>
    </location>
</feature>
<evidence type="ECO:0000313" key="3">
    <source>
        <dbReference type="Proteomes" id="UP000500938"/>
    </source>
</evidence>
<dbReference type="KEGG" id="ggr:HKW67_07275"/>
<reference evidence="2 3" key="1">
    <citation type="submission" date="2020-05" db="EMBL/GenBank/DDBJ databases">
        <title>Complete genome sequence of Gemmatimonas greenlandica TET16.</title>
        <authorList>
            <person name="Zeng Y."/>
        </authorList>
    </citation>
    <scope>NUCLEOTIDE SEQUENCE [LARGE SCALE GENOMIC DNA]</scope>
    <source>
        <strain evidence="2 3">TET16</strain>
    </source>
</reference>
<dbReference type="PANTHER" id="PTHR36304">
    <property type="entry name" value="DOMAIN GTPASE-ACTIVATING PROTEIN, PUTATIVE-RELATED-RELATED"/>
    <property type="match status" value="1"/>
</dbReference>